<dbReference type="RefSeq" id="XP_018698371.1">
    <property type="nucleotide sequence ID" value="XM_018832492.1"/>
</dbReference>
<comment type="caution">
    <text evidence="1">The sequence shown here is derived from an EMBL/GenBank/DDBJ whole genome shotgun (WGS) entry which is preliminary data.</text>
</comment>
<sequence>MVNEAIPLPRKPCWSDSPVQRIRRRGVQTKRRHHHPQHRHQTLNPWVVVRGTILGTPAVAILQHLAAGDTVECFHVESVSLSRPQRLFEPFLLPQWAVRMQELLIRYPPNRQIQSAWISASFAFYIGRGSTQMIHHLLLPFTPGSVHASVPKSYRWLSFSVCANSGSQLRASNMQLFAMLVAKVNSGKDDKYWSRRHNVTCSSGIKGRTPDGYLRIQTLRSRRSHAMSTRHCLLIFLQGREVIGDPVSQGTTRPERMGEEAQASPSMYILLGEGNKGRYFRVLSWRSLILLRYWGFPYAEH</sequence>
<protein>
    <submittedName>
        <fullName evidence="1">Uncharacterized protein</fullName>
    </submittedName>
</protein>
<name>A0A178ZYT3_9EURO</name>
<evidence type="ECO:0000313" key="1">
    <source>
        <dbReference type="EMBL" id="OAP65004.1"/>
    </source>
</evidence>
<evidence type="ECO:0000313" key="2">
    <source>
        <dbReference type="Proteomes" id="UP000078343"/>
    </source>
</evidence>
<dbReference type="OrthoDB" id="10485101at2759"/>
<dbReference type="AlphaFoldDB" id="A0A178ZYT3"/>
<accession>A0A178ZYT3</accession>
<organism evidence="1 2">
    <name type="scientific">Fonsecaea erecta</name>
    <dbReference type="NCBI Taxonomy" id="1367422"/>
    <lineage>
        <taxon>Eukaryota</taxon>
        <taxon>Fungi</taxon>
        <taxon>Dikarya</taxon>
        <taxon>Ascomycota</taxon>
        <taxon>Pezizomycotina</taxon>
        <taxon>Eurotiomycetes</taxon>
        <taxon>Chaetothyriomycetidae</taxon>
        <taxon>Chaetothyriales</taxon>
        <taxon>Herpotrichiellaceae</taxon>
        <taxon>Fonsecaea</taxon>
    </lineage>
</organism>
<proteinExistence type="predicted"/>
<gene>
    <name evidence="1" type="ORF">AYL99_00976</name>
</gene>
<keyword evidence="2" id="KW-1185">Reference proteome</keyword>
<dbReference type="GeneID" id="30005146"/>
<dbReference type="EMBL" id="LVYI01000001">
    <property type="protein sequence ID" value="OAP65004.1"/>
    <property type="molecule type" value="Genomic_DNA"/>
</dbReference>
<reference evidence="1 2" key="1">
    <citation type="submission" date="2016-04" db="EMBL/GenBank/DDBJ databases">
        <title>Draft genome of Fonsecaea erecta CBS 125763.</title>
        <authorList>
            <person name="Weiss V.A."/>
            <person name="Vicente V.A."/>
            <person name="Raittz R.T."/>
            <person name="Moreno L.F."/>
            <person name="De Souza E.M."/>
            <person name="Pedrosa F.O."/>
            <person name="Steffens M.B."/>
            <person name="Faoro H."/>
            <person name="Tadra-Sfeir M.Z."/>
            <person name="Najafzadeh M.J."/>
            <person name="Felipe M.S."/>
            <person name="Teixeira M."/>
            <person name="Sun J."/>
            <person name="Xi L."/>
            <person name="Gomes R."/>
            <person name="De Azevedo C.M."/>
            <person name="Salgado C.G."/>
            <person name="Da Silva M.B."/>
            <person name="Nascimento M.F."/>
            <person name="Queiroz-Telles F."/>
            <person name="Attili D.S."/>
            <person name="Gorbushina A."/>
        </authorList>
    </citation>
    <scope>NUCLEOTIDE SEQUENCE [LARGE SCALE GENOMIC DNA]</scope>
    <source>
        <strain evidence="1 2">CBS 125763</strain>
    </source>
</reference>
<dbReference type="Proteomes" id="UP000078343">
    <property type="component" value="Unassembled WGS sequence"/>
</dbReference>